<dbReference type="PANTHER" id="PTHR39452">
    <property type="entry name" value="CHEY-P PHOSPHATASE CHEX"/>
    <property type="match status" value="1"/>
</dbReference>
<dbReference type="RefSeq" id="WP_129078421.1">
    <property type="nucleotide sequence ID" value="NZ_QOUX01000037.1"/>
</dbReference>
<sequence length="154" mass="16679">MNAKHVNAICRATENILVNHFGVEVKPLKPRVQQTAVPSNQVSVILGINGQLNGQIICSIDEQTAKNIVGIMMGGMIIEELDEMGWSAIQEFGNWVAGTTATELSKENVIIDVTPPIINEGSSSFRSNKLFITVPLETKIGLIDVHISVKEEAA</sequence>
<dbReference type="OrthoDB" id="9788100at2"/>
<evidence type="ECO:0000313" key="3">
    <source>
        <dbReference type="EMBL" id="RXJ00731.1"/>
    </source>
</evidence>
<comment type="caution">
    <text evidence="3">The sequence shown here is derived from an EMBL/GenBank/DDBJ whole genome shotgun (WGS) entry which is preliminary data.</text>
</comment>
<name>A0A4V1LGF2_9BACI</name>
<dbReference type="SUPFAM" id="SSF103039">
    <property type="entry name" value="CheC-like"/>
    <property type="match status" value="1"/>
</dbReference>
<keyword evidence="1" id="KW-0145">Chemotaxis</keyword>
<dbReference type="GO" id="GO:0006935">
    <property type="term" value="P:chemotaxis"/>
    <property type="evidence" value="ECO:0007669"/>
    <property type="project" value="UniProtKB-KW"/>
</dbReference>
<protein>
    <submittedName>
        <fullName evidence="3">Chemotaxis protein CheX</fullName>
    </submittedName>
</protein>
<dbReference type="Proteomes" id="UP000290649">
    <property type="component" value="Unassembled WGS sequence"/>
</dbReference>
<organism evidence="3 4">
    <name type="scientific">Anaerobacillus alkaliphilus</name>
    <dbReference type="NCBI Taxonomy" id="1548597"/>
    <lineage>
        <taxon>Bacteria</taxon>
        <taxon>Bacillati</taxon>
        <taxon>Bacillota</taxon>
        <taxon>Bacilli</taxon>
        <taxon>Bacillales</taxon>
        <taxon>Bacillaceae</taxon>
        <taxon>Anaerobacillus</taxon>
    </lineage>
</organism>
<dbReference type="PANTHER" id="PTHR39452:SF1">
    <property type="entry name" value="CHEY-P PHOSPHATASE CHEX"/>
    <property type="match status" value="1"/>
</dbReference>
<dbReference type="GO" id="GO:0016787">
    <property type="term" value="F:hydrolase activity"/>
    <property type="evidence" value="ECO:0007669"/>
    <property type="project" value="InterPro"/>
</dbReference>
<dbReference type="Pfam" id="PF04509">
    <property type="entry name" value="CheC"/>
    <property type="match status" value="1"/>
</dbReference>
<dbReference type="EMBL" id="QOUX01000037">
    <property type="protein sequence ID" value="RXJ00731.1"/>
    <property type="molecule type" value="Genomic_DNA"/>
</dbReference>
<proteinExistence type="predicted"/>
<dbReference type="InterPro" id="IPR007597">
    <property type="entry name" value="CheC"/>
</dbReference>
<dbReference type="InterPro" id="IPR028976">
    <property type="entry name" value="CheC-like_sf"/>
</dbReference>
<accession>A0A4V1LGF2</accession>
<dbReference type="Gene3D" id="3.40.1550.10">
    <property type="entry name" value="CheC-like"/>
    <property type="match status" value="1"/>
</dbReference>
<evidence type="ECO:0000256" key="1">
    <source>
        <dbReference type="ARBA" id="ARBA00022500"/>
    </source>
</evidence>
<evidence type="ECO:0000259" key="2">
    <source>
        <dbReference type="Pfam" id="PF04509"/>
    </source>
</evidence>
<dbReference type="AlphaFoldDB" id="A0A4V1LGF2"/>
<dbReference type="InterPro" id="IPR038756">
    <property type="entry name" value="CheX-like"/>
</dbReference>
<keyword evidence="4" id="KW-1185">Reference proteome</keyword>
<evidence type="ECO:0000313" key="4">
    <source>
        <dbReference type="Proteomes" id="UP000290649"/>
    </source>
</evidence>
<reference evidence="3 4" key="1">
    <citation type="journal article" date="2019" name="Int. J. Syst. Evol. Microbiol.">
        <title>Anaerobacillus alkaliphilus sp. nov., a novel alkaliphilic and moderately halophilic bacterium.</title>
        <authorList>
            <person name="Borsodi A.K."/>
            <person name="Aszalos J.M."/>
            <person name="Bihari P."/>
            <person name="Nagy I."/>
            <person name="Schumann P."/>
            <person name="Sproer C."/>
            <person name="Kovacs A.L."/>
            <person name="Boka K."/>
            <person name="Dobosy P."/>
            <person name="Ovari M."/>
            <person name="Szili-Kovacs T."/>
            <person name="Toth E."/>
        </authorList>
    </citation>
    <scope>NUCLEOTIDE SEQUENCE [LARGE SCALE GENOMIC DNA]</scope>
    <source>
        <strain evidence="3 4">B16-10</strain>
    </source>
</reference>
<gene>
    <name evidence="3" type="ORF">DS745_11785</name>
</gene>
<feature type="domain" description="CheC-like protein" evidence="2">
    <location>
        <begin position="84"/>
        <end position="119"/>
    </location>
</feature>
<dbReference type="CDD" id="cd17906">
    <property type="entry name" value="CheX"/>
    <property type="match status" value="1"/>
</dbReference>